<evidence type="ECO:0000313" key="2">
    <source>
        <dbReference type="EMBL" id="KAL1535191.1"/>
    </source>
</evidence>
<gene>
    <name evidence="2" type="ORF">AAHA92_31275</name>
</gene>
<comment type="caution">
    <text evidence="2">The sequence shown here is derived from an EMBL/GenBank/DDBJ whole genome shotgun (WGS) entry which is preliminary data.</text>
</comment>
<dbReference type="AlphaFoldDB" id="A0ABD1FTN2"/>
<name>A0ABD1FTN2_SALDI</name>
<reference evidence="2 3" key="1">
    <citation type="submission" date="2024-06" db="EMBL/GenBank/DDBJ databases">
        <title>A chromosome level genome sequence of Diviner's sage (Salvia divinorum).</title>
        <authorList>
            <person name="Ford S.A."/>
            <person name="Ro D.-K."/>
            <person name="Ness R.W."/>
            <person name="Phillips M.A."/>
        </authorList>
    </citation>
    <scope>NUCLEOTIDE SEQUENCE [LARGE SCALE GENOMIC DNA]</scope>
    <source>
        <strain evidence="2">SAF-2024a</strain>
        <tissue evidence="2">Leaf</tissue>
    </source>
</reference>
<organism evidence="2 3">
    <name type="scientific">Salvia divinorum</name>
    <name type="common">Maria pastora</name>
    <name type="synonym">Diviner's sage</name>
    <dbReference type="NCBI Taxonomy" id="28513"/>
    <lineage>
        <taxon>Eukaryota</taxon>
        <taxon>Viridiplantae</taxon>
        <taxon>Streptophyta</taxon>
        <taxon>Embryophyta</taxon>
        <taxon>Tracheophyta</taxon>
        <taxon>Spermatophyta</taxon>
        <taxon>Magnoliopsida</taxon>
        <taxon>eudicotyledons</taxon>
        <taxon>Gunneridae</taxon>
        <taxon>Pentapetalae</taxon>
        <taxon>asterids</taxon>
        <taxon>lamiids</taxon>
        <taxon>Lamiales</taxon>
        <taxon>Lamiaceae</taxon>
        <taxon>Nepetoideae</taxon>
        <taxon>Mentheae</taxon>
        <taxon>Salviinae</taxon>
        <taxon>Salvia</taxon>
        <taxon>Salvia subgen. Calosphace</taxon>
    </lineage>
</organism>
<protein>
    <submittedName>
        <fullName evidence="2">Uncharacterized protein</fullName>
    </submittedName>
</protein>
<proteinExistence type="predicted"/>
<dbReference type="EMBL" id="JBEAFC010000012">
    <property type="protein sequence ID" value="KAL1535191.1"/>
    <property type="molecule type" value="Genomic_DNA"/>
</dbReference>
<accession>A0ABD1FTN2</accession>
<sequence length="156" mass="16279">MTPPSKPPAPPITCPFPMDHGGGSSVPLKDRIMKHPSSVKRPPPGCRRVTLATAPLALSMLTPPPAPHVHQGALDDVASRRDLEDVGPHVVDGYRRLGFVLGSSGAAAADGVGGDDGGFWLRRFGFVLGTSGAAAADWVGGDDGVFWLRRRIGRGV</sequence>
<evidence type="ECO:0000313" key="3">
    <source>
        <dbReference type="Proteomes" id="UP001567538"/>
    </source>
</evidence>
<evidence type="ECO:0000256" key="1">
    <source>
        <dbReference type="SAM" id="MobiDB-lite"/>
    </source>
</evidence>
<feature type="compositionally biased region" description="Pro residues" evidence="1">
    <location>
        <begin position="1"/>
        <end position="14"/>
    </location>
</feature>
<feature type="region of interest" description="Disordered" evidence="1">
    <location>
        <begin position="1"/>
        <end position="29"/>
    </location>
</feature>
<keyword evidence="3" id="KW-1185">Reference proteome</keyword>
<dbReference type="Proteomes" id="UP001567538">
    <property type="component" value="Unassembled WGS sequence"/>
</dbReference>